<dbReference type="SMART" id="SM00953">
    <property type="entry name" value="RES"/>
    <property type="match status" value="1"/>
</dbReference>
<gene>
    <name evidence="3" type="ORF">E1742_09235</name>
    <name evidence="2" type="ORF">GCM10007388_05910</name>
</gene>
<reference evidence="2" key="3">
    <citation type="submission" date="2022-12" db="EMBL/GenBank/DDBJ databases">
        <authorList>
            <person name="Sun Q."/>
            <person name="Kim S."/>
        </authorList>
    </citation>
    <scope>NUCLEOTIDE SEQUENCE</scope>
    <source>
        <strain evidence="2">KCTC 12344</strain>
    </source>
</reference>
<name>A0A4P7BE02_9BURK</name>
<proteinExistence type="predicted"/>
<evidence type="ECO:0000313" key="4">
    <source>
        <dbReference type="Proteomes" id="UP000294359"/>
    </source>
</evidence>
<evidence type="ECO:0000259" key="1">
    <source>
        <dbReference type="SMART" id="SM00953"/>
    </source>
</evidence>
<evidence type="ECO:0000313" key="5">
    <source>
        <dbReference type="Proteomes" id="UP000619512"/>
    </source>
</evidence>
<dbReference type="AlphaFoldDB" id="A0A4P7BE02"/>
<evidence type="ECO:0000313" key="2">
    <source>
        <dbReference type="EMBL" id="GGY76111.1"/>
    </source>
</evidence>
<dbReference type="RefSeq" id="WP_134384606.1">
    <property type="nucleotide sequence ID" value="NZ_BMWW01000001.1"/>
</dbReference>
<dbReference type="Proteomes" id="UP000294359">
    <property type="component" value="Chromosome"/>
</dbReference>
<reference evidence="2" key="1">
    <citation type="journal article" date="2014" name="Int. J. Syst. Evol. Microbiol.">
        <title>Complete genome sequence of Corynebacterium casei LMG S-19264T (=DSM 44701T), isolated from a smear-ripened cheese.</title>
        <authorList>
            <consortium name="US DOE Joint Genome Institute (JGI-PGF)"/>
            <person name="Walter F."/>
            <person name="Albersmeier A."/>
            <person name="Kalinowski J."/>
            <person name="Ruckert C."/>
        </authorList>
    </citation>
    <scope>NUCLEOTIDE SEQUENCE</scope>
    <source>
        <strain evidence="2">KCTC 12344</strain>
    </source>
</reference>
<reference evidence="3 4" key="2">
    <citation type="submission" date="2019-03" db="EMBL/GenBank/DDBJ databases">
        <title>Draft Genome Sequences of Six Type Strains of the Genus Massilia.</title>
        <authorList>
            <person name="Miess H."/>
            <person name="Frediansyhah A."/>
            <person name="Gross H."/>
        </authorList>
    </citation>
    <scope>NUCLEOTIDE SEQUENCE [LARGE SCALE GENOMIC DNA]</scope>
    <source>
        <strain evidence="3 4">DSM 17505</strain>
    </source>
</reference>
<dbReference type="EMBL" id="BMWW01000001">
    <property type="protein sequence ID" value="GGY76111.1"/>
    <property type="molecule type" value="Genomic_DNA"/>
</dbReference>
<dbReference type="Proteomes" id="UP000619512">
    <property type="component" value="Unassembled WGS sequence"/>
</dbReference>
<feature type="domain" description="RES" evidence="1">
    <location>
        <begin position="19"/>
        <end position="145"/>
    </location>
</feature>
<dbReference type="OrthoDB" id="9789501at2"/>
<keyword evidence="4" id="KW-1185">Reference proteome</keyword>
<dbReference type="InterPro" id="IPR014914">
    <property type="entry name" value="RES_dom"/>
</dbReference>
<sequence>MTCALWRIAAVTPAYSADDLSGKGAETTGGRWNLRGTPVVYTSANIALASLETLAHLAVERLPWNRYLVRIDVPDDVYAARTVLDPVPAGWDADPYGLPSVQAGEAWCREGRTALLDVPSALVPEERNVLINPRHADAARIGAVMQRKWLVDPRMR</sequence>
<protein>
    <submittedName>
        <fullName evidence="3">RES domain-containing protein</fullName>
    </submittedName>
</protein>
<dbReference type="Pfam" id="PF08808">
    <property type="entry name" value="RES"/>
    <property type="match status" value="1"/>
</dbReference>
<accession>A0A4P7BE02</accession>
<organism evidence="2 5">
    <name type="scientific">Pseudoduganella plicata</name>
    <dbReference type="NCBI Taxonomy" id="321984"/>
    <lineage>
        <taxon>Bacteria</taxon>
        <taxon>Pseudomonadati</taxon>
        <taxon>Pseudomonadota</taxon>
        <taxon>Betaproteobacteria</taxon>
        <taxon>Burkholderiales</taxon>
        <taxon>Oxalobacteraceae</taxon>
        <taxon>Telluria group</taxon>
        <taxon>Pseudoduganella</taxon>
    </lineage>
</organism>
<dbReference type="EMBL" id="CP038026">
    <property type="protein sequence ID" value="QBQ36322.1"/>
    <property type="molecule type" value="Genomic_DNA"/>
</dbReference>
<evidence type="ECO:0000313" key="3">
    <source>
        <dbReference type="EMBL" id="QBQ36322.1"/>
    </source>
</evidence>